<evidence type="ECO:0000313" key="2">
    <source>
        <dbReference type="Proteomes" id="UP000316621"/>
    </source>
</evidence>
<protein>
    <submittedName>
        <fullName evidence="1">Uncharacterized protein</fullName>
    </submittedName>
</protein>
<organism evidence="1 2">
    <name type="scientific">Papaver somniferum</name>
    <name type="common">Opium poppy</name>
    <dbReference type="NCBI Taxonomy" id="3469"/>
    <lineage>
        <taxon>Eukaryota</taxon>
        <taxon>Viridiplantae</taxon>
        <taxon>Streptophyta</taxon>
        <taxon>Embryophyta</taxon>
        <taxon>Tracheophyta</taxon>
        <taxon>Spermatophyta</taxon>
        <taxon>Magnoliopsida</taxon>
        <taxon>Ranunculales</taxon>
        <taxon>Papaveraceae</taxon>
        <taxon>Papaveroideae</taxon>
        <taxon>Papaver</taxon>
    </lineage>
</organism>
<accession>A0A4Y7LGB3</accession>
<dbReference type="PANTHER" id="PTHR31293">
    <property type="entry name" value="RNI-LIKE SUPERFAMILY PROTEIN"/>
    <property type="match status" value="1"/>
</dbReference>
<dbReference type="EMBL" id="CM010725">
    <property type="protein sequence ID" value="RZC83578.1"/>
    <property type="molecule type" value="Genomic_DNA"/>
</dbReference>
<dbReference type="Proteomes" id="UP000316621">
    <property type="component" value="Chromosome 11"/>
</dbReference>
<evidence type="ECO:0000313" key="1">
    <source>
        <dbReference type="EMBL" id="RZC83578.1"/>
    </source>
</evidence>
<dbReference type="Gramene" id="RZC83578">
    <property type="protein sequence ID" value="RZC83578"/>
    <property type="gene ID" value="C5167_046368"/>
</dbReference>
<sequence length="205" mass="24213">MVETRNEPYSDGDRINRLPDAIIHHILSFDIDTKHVVQTSVLSKRWIHIWKSIPNLNIDRRSFPQGKEHTQRFIYFADMVLRDDSDIRRFHLHWDSFDHDDENVANNVNMWIVHAVKRNVQQVIVEICQYYHHLAYEIPHQLLNCKSLRTLRIQLNAGARHAAQVTFPKLMDLPRLEVLSLAGFSVYDVELSLFMLSTSPRIRHI</sequence>
<name>A0A4Y7LGB3_PAPSO</name>
<dbReference type="AlphaFoldDB" id="A0A4Y7LGB3"/>
<dbReference type="SUPFAM" id="SSF52047">
    <property type="entry name" value="RNI-like"/>
    <property type="match status" value="1"/>
</dbReference>
<proteinExistence type="predicted"/>
<gene>
    <name evidence="1" type="ORF">C5167_046368</name>
</gene>
<dbReference type="InterPro" id="IPR036047">
    <property type="entry name" value="F-box-like_dom_sf"/>
</dbReference>
<reference evidence="1 2" key="1">
    <citation type="journal article" date="2018" name="Science">
        <title>The opium poppy genome and morphinan production.</title>
        <authorList>
            <person name="Guo L."/>
            <person name="Winzer T."/>
            <person name="Yang X."/>
            <person name="Li Y."/>
            <person name="Ning Z."/>
            <person name="He Z."/>
            <person name="Teodor R."/>
            <person name="Lu Y."/>
            <person name="Bowser T.A."/>
            <person name="Graham I.A."/>
            <person name="Ye K."/>
        </authorList>
    </citation>
    <scope>NUCLEOTIDE SEQUENCE [LARGE SCALE GENOMIC DNA]</scope>
    <source>
        <strain evidence="2">cv. HN1</strain>
        <tissue evidence="1">Leaves</tissue>
    </source>
</reference>
<dbReference type="OMA" id="MVETRNE"/>
<dbReference type="InterPro" id="IPR053781">
    <property type="entry name" value="F-box_AtFBL13-like"/>
</dbReference>
<dbReference type="SUPFAM" id="SSF81383">
    <property type="entry name" value="F-box domain"/>
    <property type="match status" value="1"/>
</dbReference>
<dbReference type="PANTHER" id="PTHR31293:SF12">
    <property type="entry name" value="RNI-LIKE SUPERFAMILY PROTEIN"/>
    <property type="match status" value="1"/>
</dbReference>
<dbReference type="OrthoDB" id="1848700at2759"/>
<dbReference type="CDD" id="cd22160">
    <property type="entry name" value="F-box_AtFBL13-like"/>
    <property type="match status" value="1"/>
</dbReference>
<dbReference type="InterPro" id="IPR055294">
    <property type="entry name" value="FBL60-like"/>
</dbReference>
<keyword evidence="2" id="KW-1185">Reference proteome</keyword>